<feature type="domain" description="RNA polymerase sigma factor 70 region 4 type 2" evidence="6">
    <location>
        <begin position="124"/>
        <end position="175"/>
    </location>
</feature>
<dbReference type="OrthoDB" id="9785675at2"/>
<dbReference type="CDD" id="cd06171">
    <property type="entry name" value="Sigma70_r4"/>
    <property type="match status" value="1"/>
</dbReference>
<dbReference type="GO" id="GO:0003677">
    <property type="term" value="F:DNA binding"/>
    <property type="evidence" value="ECO:0007669"/>
    <property type="project" value="InterPro"/>
</dbReference>
<dbReference type="GO" id="GO:0006352">
    <property type="term" value="P:DNA-templated transcription initiation"/>
    <property type="evidence" value="ECO:0007669"/>
    <property type="project" value="InterPro"/>
</dbReference>
<dbReference type="Proteomes" id="UP000237056">
    <property type="component" value="Unassembled WGS sequence"/>
</dbReference>
<keyword evidence="4" id="KW-0804">Transcription</keyword>
<dbReference type="SUPFAM" id="SSF88946">
    <property type="entry name" value="Sigma2 domain of RNA polymerase sigma factors"/>
    <property type="match status" value="1"/>
</dbReference>
<evidence type="ECO:0000256" key="3">
    <source>
        <dbReference type="ARBA" id="ARBA00023082"/>
    </source>
</evidence>
<keyword evidence="8" id="KW-1185">Reference proteome</keyword>
<dbReference type="InterPro" id="IPR036388">
    <property type="entry name" value="WH-like_DNA-bd_sf"/>
</dbReference>
<gene>
    <name evidence="7" type="ORF">Q361_11198</name>
</gene>
<evidence type="ECO:0000256" key="1">
    <source>
        <dbReference type="ARBA" id="ARBA00010641"/>
    </source>
</evidence>
<evidence type="ECO:0000313" key="7">
    <source>
        <dbReference type="EMBL" id="POS01387.1"/>
    </source>
</evidence>
<keyword evidence="2" id="KW-0805">Transcription regulation</keyword>
<sequence length="184" mass="21647">MEIKDYIVKAKAGDQVAFTYLLDKYWNEVYGFMLKRTENETDAEDITIETFSKAFDKIANYNPDYQFNTWLIAIAKNVHIDLLRKKKSSLFIEITDEEDHQAYNVADSSPSAEDDLITEQNLSQLLQFIKELKPHYQEIIQLRYFQELSYQEISEQLNEPLSNVKIKLLRAKKLLAEVILQKNK</sequence>
<evidence type="ECO:0000259" key="6">
    <source>
        <dbReference type="Pfam" id="PF08281"/>
    </source>
</evidence>
<dbReference type="InterPro" id="IPR013325">
    <property type="entry name" value="RNA_pol_sigma_r2"/>
</dbReference>
<dbReference type="Gene3D" id="1.10.1740.10">
    <property type="match status" value="1"/>
</dbReference>
<dbReference type="PANTHER" id="PTHR43133">
    <property type="entry name" value="RNA POLYMERASE ECF-TYPE SIGMA FACTO"/>
    <property type="match status" value="1"/>
</dbReference>
<reference evidence="7 8" key="1">
    <citation type="submission" date="2018-01" db="EMBL/GenBank/DDBJ databases">
        <title>Genomic Encyclopedia of Type Strains, Phase I: the one thousand microbial genomes (KMG-I) project.</title>
        <authorList>
            <person name="Goeker M."/>
        </authorList>
    </citation>
    <scope>NUCLEOTIDE SEQUENCE [LARGE SCALE GENOMIC DNA]</scope>
    <source>
        <strain evidence="7 8">DSM 17960</strain>
    </source>
</reference>
<evidence type="ECO:0000256" key="2">
    <source>
        <dbReference type="ARBA" id="ARBA00023015"/>
    </source>
</evidence>
<dbReference type="Pfam" id="PF08281">
    <property type="entry name" value="Sigma70_r4_2"/>
    <property type="match status" value="1"/>
</dbReference>
<feature type="domain" description="RNA polymerase sigma-70 region 2" evidence="5">
    <location>
        <begin position="23"/>
        <end position="87"/>
    </location>
</feature>
<dbReference type="NCBIfam" id="TIGR02937">
    <property type="entry name" value="sigma70-ECF"/>
    <property type="match status" value="1"/>
</dbReference>
<comment type="similarity">
    <text evidence="1">Belongs to the sigma-70 factor family. ECF subfamily.</text>
</comment>
<dbReference type="InterPro" id="IPR013324">
    <property type="entry name" value="RNA_pol_sigma_r3/r4-like"/>
</dbReference>
<proteinExistence type="inferred from homology"/>
<organism evidence="7 8">
    <name type="scientific">Flavobacterium croceum DSM 17960</name>
    <dbReference type="NCBI Taxonomy" id="1121886"/>
    <lineage>
        <taxon>Bacteria</taxon>
        <taxon>Pseudomonadati</taxon>
        <taxon>Bacteroidota</taxon>
        <taxon>Flavobacteriia</taxon>
        <taxon>Flavobacteriales</taxon>
        <taxon>Flavobacteriaceae</taxon>
        <taxon>Flavobacterium</taxon>
    </lineage>
</organism>
<evidence type="ECO:0000313" key="8">
    <source>
        <dbReference type="Proteomes" id="UP000237056"/>
    </source>
</evidence>
<name>A0A2S4N6S1_9FLAO</name>
<dbReference type="AlphaFoldDB" id="A0A2S4N6S1"/>
<comment type="caution">
    <text evidence="7">The sequence shown here is derived from an EMBL/GenBank/DDBJ whole genome shotgun (WGS) entry which is preliminary data.</text>
</comment>
<dbReference type="SUPFAM" id="SSF88659">
    <property type="entry name" value="Sigma3 and sigma4 domains of RNA polymerase sigma factors"/>
    <property type="match status" value="1"/>
</dbReference>
<dbReference type="Pfam" id="PF04542">
    <property type="entry name" value="Sigma70_r2"/>
    <property type="match status" value="1"/>
</dbReference>
<protein>
    <submittedName>
        <fullName evidence="7">RNA polymerase sigma-70 factor (ECF subfamily)</fullName>
    </submittedName>
</protein>
<dbReference type="PANTHER" id="PTHR43133:SF51">
    <property type="entry name" value="RNA POLYMERASE SIGMA FACTOR"/>
    <property type="match status" value="1"/>
</dbReference>
<accession>A0A2S4N6S1</accession>
<evidence type="ECO:0000259" key="5">
    <source>
        <dbReference type="Pfam" id="PF04542"/>
    </source>
</evidence>
<evidence type="ECO:0000256" key="4">
    <source>
        <dbReference type="ARBA" id="ARBA00023163"/>
    </source>
</evidence>
<keyword evidence="3" id="KW-0731">Sigma factor</keyword>
<dbReference type="EMBL" id="PQNY01000011">
    <property type="protein sequence ID" value="POS01387.1"/>
    <property type="molecule type" value="Genomic_DNA"/>
</dbReference>
<dbReference type="InterPro" id="IPR007627">
    <property type="entry name" value="RNA_pol_sigma70_r2"/>
</dbReference>
<dbReference type="InterPro" id="IPR039425">
    <property type="entry name" value="RNA_pol_sigma-70-like"/>
</dbReference>
<dbReference type="RefSeq" id="WP_103726487.1">
    <property type="nucleotide sequence ID" value="NZ_PQNY01000011.1"/>
</dbReference>
<dbReference type="GO" id="GO:0016987">
    <property type="term" value="F:sigma factor activity"/>
    <property type="evidence" value="ECO:0007669"/>
    <property type="project" value="UniProtKB-KW"/>
</dbReference>
<dbReference type="InterPro" id="IPR013249">
    <property type="entry name" value="RNA_pol_sigma70_r4_t2"/>
</dbReference>
<dbReference type="InterPro" id="IPR014284">
    <property type="entry name" value="RNA_pol_sigma-70_dom"/>
</dbReference>
<dbReference type="Gene3D" id="1.10.10.10">
    <property type="entry name" value="Winged helix-like DNA-binding domain superfamily/Winged helix DNA-binding domain"/>
    <property type="match status" value="1"/>
</dbReference>